<feature type="chain" id="PRO_5003853118" evidence="3">
    <location>
        <begin position="26"/>
        <end position="595"/>
    </location>
</feature>
<dbReference type="InterPro" id="IPR006094">
    <property type="entry name" value="Oxid_FAD_bind_N"/>
</dbReference>
<proteinExistence type="inferred from homology"/>
<protein>
    <submittedName>
        <fullName evidence="5">FAD binding domain protein</fullName>
    </submittedName>
</protein>
<keyword evidence="3" id="KW-0732">Signal</keyword>
<dbReference type="InterPro" id="IPR016169">
    <property type="entry name" value="FAD-bd_PCMH_sub2"/>
</dbReference>
<evidence type="ECO:0000256" key="3">
    <source>
        <dbReference type="SAM" id="SignalP"/>
    </source>
</evidence>
<dbReference type="EMBL" id="JH921453">
    <property type="protein sequence ID" value="EKD12923.1"/>
    <property type="molecule type" value="Genomic_DNA"/>
</dbReference>
<dbReference type="AlphaFoldDB" id="K1WW48"/>
<dbReference type="KEGG" id="mbe:MBM_08877"/>
<feature type="signal peptide" evidence="3">
    <location>
        <begin position="1"/>
        <end position="25"/>
    </location>
</feature>
<dbReference type="InterPro" id="IPR012951">
    <property type="entry name" value="BBE"/>
</dbReference>
<dbReference type="PANTHER" id="PTHR13878">
    <property type="entry name" value="GULONOLACTONE OXIDASE"/>
    <property type="match status" value="1"/>
</dbReference>
<comment type="similarity">
    <text evidence="1">Belongs to the oxygen-dependent FAD-linked oxidoreductase family.</text>
</comment>
<dbReference type="Proteomes" id="UP000006753">
    <property type="component" value="Unassembled WGS sequence"/>
</dbReference>
<evidence type="ECO:0000313" key="5">
    <source>
        <dbReference type="EMBL" id="EKD12923.1"/>
    </source>
</evidence>
<dbReference type="InterPro" id="IPR016166">
    <property type="entry name" value="FAD-bd_PCMH"/>
</dbReference>
<dbReference type="STRING" id="1072389.K1WW48"/>
<reference evidence="5 6" key="1">
    <citation type="journal article" date="2012" name="BMC Genomics">
        <title>Sequencing the genome of Marssonina brunnea reveals fungus-poplar co-evolution.</title>
        <authorList>
            <person name="Zhu S."/>
            <person name="Cao Y.-Z."/>
            <person name="Jiang C."/>
            <person name="Tan B.-Y."/>
            <person name="Wang Z."/>
            <person name="Feng S."/>
            <person name="Zhang L."/>
            <person name="Su X.-H."/>
            <person name="Brejova B."/>
            <person name="Vinar T."/>
            <person name="Xu M."/>
            <person name="Wang M.-X."/>
            <person name="Zhang S.-G."/>
            <person name="Huang M.-R."/>
            <person name="Wu R."/>
            <person name="Zhou Y."/>
        </authorList>
    </citation>
    <scope>NUCLEOTIDE SEQUENCE [LARGE SCALE GENOMIC DNA]</scope>
    <source>
        <strain evidence="5 6">MB_m1</strain>
    </source>
</reference>
<dbReference type="InParanoid" id="K1WW48"/>
<name>K1WW48_MARBU</name>
<dbReference type="HOGENOM" id="CLU_018354_4_2_1"/>
<keyword evidence="2" id="KW-0560">Oxidoreductase</keyword>
<dbReference type="GO" id="GO:0016491">
    <property type="term" value="F:oxidoreductase activity"/>
    <property type="evidence" value="ECO:0007669"/>
    <property type="project" value="UniProtKB-KW"/>
</dbReference>
<sequence>MTCVLYEARLALFTLLILSVQLANSYHSGAPPCRYIPGDARWPSGAKWDKLNATVGGRLIATKPLASVCHDPIYNAAMCSTLKDEWDTPLPFIQAPAEIVTALFQNQSCVPFTSISTPCTLGNYVSFSINVTGVRDAVAGLKFAKDNNIRLVIKNTGHDYLGKSTGKGGLALWMHNLKSIEIIDSYKSRNYEGPAAKLGAGVIAADAYLAVHQRGYRVVGGSCPTVGLAGGYSQGGGHSSLSGQYGLGADNVLEWEVVTADGRHLVATPTEHEELFWALSGGGGGTFAVVLSMTTRLHADGPVGGGLLVLNITQTGPEVYWDTVELFHASLPAIVDTGATVSYQITNSLFIIGAIAAPNRTAAEVTALLSPVLTSLEAKAAPFLWIPSHFETFYDWFSAAFGPLPLGIFPVGGLTASRLFPRKAVASQPKKVNDALRNTVASGTFHLACLGLNANISSASASSTSSSRPAAPPVNAVHPAWRETLMHCIVIADWDWTIPSSTMVAREAELTARVVPALEAVTPGSGTYLNEANFLQPHWQREFYGANYPRLLDVKRRLDPEGVFYARTAVGSEAWDADREGRLCRPGKKYGEDDL</sequence>
<dbReference type="SUPFAM" id="SSF56176">
    <property type="entry name" value="FAD-binding/transporter-associated domain-like"/>
    <property type="match status" value="1"/>
</dbReference>
<dbReference type="PANTHER" id="PTHR13878:SF91">
    <property type="entry name" value="FAD BINDING DOMAIN PROTEIN (AFU_ORTHOLOGUE AFUA_6G12070)-RELATED"/>
    <property type="match status" value="1"/>
</dbReference>
<evidence type="ECO:0000256" key="2">
    <source>
        <dbReference type="ARBA" id="ARBA00023002"/>
    </source>
</evidence>
<dbReference type="GO" id="GO:0071949">
    <property type="term" value="F:FAD binding"/>
    <property type="evidence" value="ECO:0007669"/>
    <property type="project" value="InterPro"/>
</dbReference>
<dbReference type="Pfam" id="PF08031">
    <property type="entry name" value="BBE"/>
    <property type="match status" value="1"/>
</dbReference>
<evidence type="ECO:0000259" key="4">
    <source>
        <dbReference type="PROSITE" id="PS51387"/>
    </source>
</evidence>
<organism evidence="5 6">
    <name type="scientific">Marssonina brunnea f. sp. multigermtubi (strain MB_m1)</name>
    <name type="common">Marssonina leaf spot fungus</name>
    <dbReference type="NCBI Taxonomy" id="1072389"/>
    <lineage>
        <taxon>Eukaryota</taxon>
        <taxon>Fungi</taxon>
        <taxon>Dikarya</taxon>
        <taxon>Ascomycota</taxon>
        <taxon>Pezizomycotina</taxon>
        <taxon>Leotiomycetes</taxon>
        <taxon>Helotiales</taxon>
        <taxon>Drepanopezizaceae</taxon>
        <taxon>Drepanopeziza</taxon>
    </lineage>
</organism>
<dbReference type="InterPro" id="IPR050432">
    <property type="entry name" value="FAD-linked_Oxidoreductases_BP"/>
</dbReference>
<dbReference type="OrthoDB" id="9983560at2759"/>
<accession>K1WW48</accession>
<dbReference type="eggNOG" id="ENOG502R8I5">
    <property type="taxonomic scope" value="Eukaryota"/>
</dbReference>
<dbReference type="PROSITE" id="PS51387">
    <property type="entry name" value="FAD_PCMH"/>
    <property type="match status" value="1"/>
</dbReference>
<gene>
    <name evidence="5" type="ORF">MBM_08877</name>
</gene>
<dbReference type="GeneID" id="18764812"/>
<dbReference type="Pfam" id="PF01565">
    <property type="entry name" value="FAD_binding_4"/>
    <property type="match status" value="1"/>
</dbReference>
<dbReference type="Gene3D" id="3.30.465.10">
    <property type="match status" value="2"/>
</dbReference>
<evidence type="ECO:0000313" key="6">
    <source>
        <dbReference type="Proteomes" id="UP000006753"/>
    </source>
</evidence>
<keyword evidence="6" id="KW-1185">Reference proteome</keyword>
<evidence type="ECO:0000256" key="1">
    <source>
        <dbReference type="ARBA" id="ARBA00005466"/>
    </source>
</evidence>
<feature type="domain" description="FAD-binding PCMH-type" evidence="4">
    <location>
        <begin position="117"/>
        <end position="300"/>
    </location>
</feature>
<dbReference type="OMA" id="AITWIEL"/>
<dbReference type="InterPro" id="IPR036318">
    <property type="entry name" value="FAD-bd_PCMH-like_sf"/>
</dbReference>